<organism evidence="1 2">
    <name type="scientific">Streptomyces tsukubensis</name>
    <dbReference type="NCBI Taxonomy" id="83656"/>
    <lineage>
        <taxon>Bacteria</taxon>
        <taxon>Bacillati</taxon>
        <taxon>Actinomycetota</taxon>
        <taxon>Actinomycetes</taxon>
        <taxon>Kitasatosporales</taxon>
        <taxon>Streptomycetaceae</taxon>
        <taxon>Streptomyces</taxon>
    </lineage>
</organism>
<reference evidence="1 2" key="1">
    <citation type="submission" date="2017-02" db="EMBL/GenBank/DDBJ databases">
        <title>Draft Genome Sequence of Streptomyces tsukubaensis F601, a Producer of the immunosuppressant tacrolimus FK506.</title>
        <authorList>
            <person name="Zong G."/>
            <person name="Zhong C."/>
            <person name="Fu J."/>
            <person name="Qin R."/>
            <person name="Cao G."/>
        </authorList>
    </citation>
    <scope>NUCLEOTIDE SEQUENCE [LARGE SCALE GENOMIC DNA]</scope>
    <source>
        <strain evidence="1 2">F601</strain>
    </source>
</reference>
<comment type="caution">
    <text evidence="1">The sequence shown here is derived from an EMBL/GenBank/DDBJ whole genome shotgun (WGS) entry which is preliminary data.</text>
</comment>
<dbReference type="RefSeq" id="WP_077971119.1">
    <property type="nucleotide sequence ID" value="NZ_CP045178.1"/>
</dbReference>
<gene>
    <name evidence="1" type="ORF">B1H18_24275</name>
</gene>
<evidence type="ECO:0000313" key="2">
    <source>
        <dbReference type="Proteomes" id="UP000190539"/>
    </source>
</evidence>
<proteinExistence type="predicted"/>
<dbReference type="Proteomes" id="UP000190539">
    <property type="component" value="Unassembled WGS sequence"/>
</dbReference>
<sequence length="371" mass="40047">MSTAAVTDKKLEEASMTTCFVIAPIGNEHAPDGSPELLAYEENLEIYEKVILPACAKYGIVPVRADGIAGTGEITEQICRHVLRDDIVIADLTGGNANVTYELGIRHLTGKPIIHIGEHGQLPFDLSLIRTIMFKRSRSGLVGARRDLETALKGSLDNRFEPLTPARILFGLPVAPLPESAVEAERDDLDTPGLFDRFARVEAQAEAIGETAEAIAGFMTVISEAAVQIGPVMERAAQPGTPMSAWLPAMTELARSMAEPASGLREACTRFAGQMVEMDAAVQTAFDVIEAMPAEQRAGSPTGFLEQMISTAESTHEVVGVLGEVEVGMRWLVKMSRELRVPGRDLTAAVKQVSGVMTRVADWERRARALI</sequence>
<dbReference type="STRING" id="83656.B1H18_24275"/>
<dbReference type="EMBL" id="MVFC01000025">
    <property type="protein sequence ID" value="OON74934.1"/>
    <property type="molecule type" value="Genomic_DNA"/>
</dbReference>
<protein>
    <submittedName>
        <fullName evidence="1">Uncharacterized protein</fullName>
    </submittedName>
</protein>
<keyword evidence="2" id="KW-1185">Reference proteome</keyword>
<evidence type="ECO:0000313" key="1">
    <source>
        <dbReference type="EMBL" id="OON74934.1"/>
    </source>
</evidence>
<accession>A0A1V4A3F3</accession>
<dbReference type="OrthoDB" id="5180013at2"/>
<dbReference type="AlphaFoldDB" id="A0A1V4A3F3"/>
<name>A0A1V4A3F3_9ACTN</name>